<name>A0A0B0PT22_GOSAR</name>
<organism evidence="1 2">
    <name type="scientific">Gossypium arboreum</name>
    <name type="common">Tree cotton</name>
    <name type="synonym">Gossypium nanking</name>
    <dbReference type="NCBI Taxonomy" id="29729"/>
    <lineage>
        <taxon>Eukaryota</taxon>
        <taxon>Viridiplantae</taxon>
        <taxon>Streptophyta</taxon>
        <taxon>Embryophyta</taxon>
        <taxon>Tracheophyta</taxon>
        <taxon>Spermatophyta</taxon>
        <taxon>Magnoliopsida</taxon>
        <taxon>eudicotyledons</taxon>
        <taxon>Gunneridae</taxon>
        <taxon>Pentapetalae</taxon>
        <taxon>rosids</taxon>
        <taxon>malvids</taxon>
        <taxon>Malvales</taxon>
        <taxon>Malvaceae</taxon>
        <taxon>Malvoideae</taxon>
        <taxon>Gossypium</taxon>
    </lineage>
</organism>
<dbReference type="AlphaFoldDB" id="A0A0B0PT22"/>
<dbReference type="EMBL" id="KN443844">
    <property type="protein sequence ID" value="KHG28155.1"/>
    <property type="molecule type" value="Genomic_DNA"/>
</dbReference>
<reference evidence="2" key="1">
    <citation type="submission" date="2014-09" db="EMBL/GenBank/DDBJ databases">
        <authorList>
            <person name="Mudge J."/>
            <person name="Ramaraj T."/>
            <person name="Lindquist I.E."/>
            <person name="Bharti A.K."/>
            <person name="Sundararajan A."/>
            <person name="Cameron C.T."/>
            <person name="Woodward J.E."/>
            <person name="May G.D."/>
            <person name="Brubaker C."/>
            <person name="Broadhvest J."/>
            <person name="Wilkins T.A."/>
        </authorList>
    </citation>
    <scope>NUCLEOTIDE SEQUENCE</scope>
    <source>
        <strain evidence="2">cv. AKA8401</strain>
    </source>
</reference>
<sequence length="66" mass="7804">MSSTTWNDRPRFFPYSYIFFVTLQWNIEKARANSSKPRIPLCFVSNKSNICSEIRNILTTTQAILW</sequence>
<dbReference type="Proteomes" id="UP000032142">
    <property type="component" value="Unassembled WGS sequence"/>
</dbReference>
<proteinExistence type="predicted"/>
<evidence type="ECO:0000313" key="1">
    <source>
        <dbReference type="EMBL" id="KHG28155.1"/>
    </source>
</evidence>
<accession>A0A0B0PT22</accession>
<keyword evidence="2" id="KW-1185">Reference proteome</keyword>
<evidence type="ECO:0000313" key="2">
    <source>
        <dbReference type="Proteomes" id="UP000032142"/>
    </source>
</evidence>
<protein>
    <submittedName>
        <fullName evidence="1">Uncharacterized protein</fullName>
    </submittedName>
</protein>
<gene>
    <name evidence="1" type="ORF">F383_08293</name>
</gene>